<sequence length="1156" mass="127662">MSLLLLPLQTLQQIGTAPSAEVTPNQTPALIPPPASSSSSIQSAPSDAGSPTALLFISPRYFCSKGGLGSLPDLTGTLSYRFPFHTCCYKEIAMFRDTTLPASAALSGSEATRIFNPSISSIREHVARQRADRMLDQFAEQFTADNYFPEGGDGLLFSILTWLPQWPVNMGIVVVDNKGGSLGSYLKGNDWSVVEQAITFVQRDDGTYSAPGSSQTYLTESLFWVMFSQLPATTEIGDWGEDKTVPGRIVMLRAQVSVWVRLERGWLFDALMADDHVSKSMSATSESNRYLPFSTAALQDGSPVLLSLSELNPHLPVDRLDDLLRTQALTEREEAELVNNGGLPQPFFVALQDSRAEWAHDRAIDGLLHTRVFDAQTDALARTLTEHLLKTRLGRDMRVTTYDEGHPSAERDSHHLALVSFGEGIYGRGDEDGVRFSRAGNNTDSFYLAISYQLQDYERNVLGLRSEDDVTALRSAVAKLAIDENGGWFPSEGLERPAWFIQASTADKAAWEEAAHGYIQALVEAQAPGLPDVLAYGDPAQLRMYARAALHERLKIDHGLELEPDDVVIETLIPEVEGIVIVDEPVITEPKDRKELCSLTELSLKNFGFLDALSSATISARNHLEEPIPALSFDYLYDLVRDLDVGENYVKFLTTRLLTSAEGIWRKERYVQVMQAQMRLNALEASMSGEFAEDELSAGRSDRAYQWVMALLDSPVEGVDRAKVEGHQITAQRMKVSGVTLDGLLLIAPVSREAVPSVVLYIPQAPDGRCFRLFEDGLELRKEIFRNTAFLEYLISHAPSPWQAQVRKSLTVDARNFKLDSVPLRRNFYEAAYEARVAHVISSVNEQTNTTWERNWQDAWDTAIFVGDIALMFAPFYIALPVTALQVVYSIIRGVVSTVKGEREAVLYFNQAAILLMGLFLGAGGRSPKAVGLGGSTFNPKAALKKAPDSLQMRTDGVFNGVYETGRSAGLSRFYVKDAGKTYPVRYDRDYATWRLIDPRRPDAYYQAPISFEGGVWTHAKVGLLGGGRKAAKEPTPGSSVASGAPKRYTLDVAGFENSKPFKKADPHIQDALRQSVEKVTEKYIERGGGKFHGYEEKGTGRYISTFDLTGIPGGKGRGPWRLQVIERVVLDESGQVVKVPGQPGVLEFDKLLPSH</sequence>
<dbReference type="EMBL" id="CP081201">
    <property type="protein sequence ID" value="UXZ96878.1"/>
    <property type="molecule type" value="Genomic_DNA"/>
</dbReference>
<feature type="transmembrane region" description="Helical" evidence="2">
    <location>
        <begin position="904"/>
        <end position="923"/>
    </location>
</feature>
<feature type="compositionally biased region" description="Low complexity" evidence="1">
    <location>
        <begin position="36"/>
        <end position="46"/>
    </location>
</feature>
<protein>
    <recommendedName>
        <fullName evidence="3">Dermonecrotic toxin N-terminal domain-containing protein</fullName>
    </recommendedName>
</protein>
<keyword evidence="2" id="KW-0472">Membrane</keyword>
<organism evidence="4 5">
    <name type="scientific">Pseudomonas phytophila</name>
    <dbReference type="NCBI Taxonomy" id="2867264"/>
    <lineage>
        <taxon>Bacteria</taxon>
        <taxon>Pseudomonadati</taxon>
        <taxon>Pseudomonadota</taxon>
        <taxon>Gammaproteobacteria</taxon>
        <taxon>Pseudomonadales</taxon>
        <taxon>Pseudomonadaceae</taxon>
        <taxon>Pseudomonas</taxon>
    </lineage>
</organism>
<name>A0ABY6FG35_9PSED</name>
<dbReference type="Proteomes" id="UP001063228">
    <property type="component" value="Chromosome"/>
</dbReference>
<evidence type="ECO:0000313" key="5">
    <source>
        <dbReference type="Proteomes" id="UP001063228"/>
    </source>
</evidence>
<proteinExistence type="predicted"/>
<accession>A0ABY6FG35</accession>
<dbReference type="RefSeq" id="WP_263269883.1">
    <property type="nucleotide sequence ID" value="NZ_CP081201.1"/>
</dbReference>
<feature type="domain" description="Dermonecrotic toxin N-terminal" evidence="3">
    <location>
        <begin position="541"/>
        <end position="799"/>
    </location>
</feature>
<dbReference type="InterPro" id="IPR046673">
    <property type="entry name" value="ToxA_N"/>
</dbReference>
<keyword evidence="5" id="KW-1185">Reference proteome</keyword>
<evidence type="ECO:0000313" key="4">
    <source>
        <dbReference type="EMBL" id="UXZ96878.1"/>
    </source>
</evidence>
<dbReference type="Pfam" id="PF20178">
    <property type="entry name" value="ToxA_N"/>
    <property type="match status" value="1"/>
</dbReference>
<evidence type="ECO:0000259" key="3">
    <source>
        <dbReference type="Pfam" id="PF20178"/>
    </source>
</evidence>
<feature type="transmembrane region" description="Helical" evidence="2">
    <location>
        <begin position="869"/>
        <end position="892"/>
    </location>
</feature>
<evidence type="ECO:0000256" key="2">
    <source>
        <dbReference type="SAM" id="Phobius"/>
    </source>
</evidence>
<evidence type="ECO:0000256" key="1">
    <source>
        <dbReference type="SAM" id="MobiDB-lite"/>
    </source>
</evidence>
<reference evidence="4" key="1">
    <citation type="submission" date="2021-08" db="EMBL/GenBank/DDBJ databases">
        <title>Complete genome sequence of Pseudomonas phytophila.</title>
        <authorList>
            <person name="Weir B.S."/>
            <person name="Templeton M.D."/>
            <person name="Arshed S."/>
            <person name="Andersen M.T."/>
            <person name="Jayaraman J."/>
        </authorList>
    </citation>
    <scope>NUCLEOTIDE SEQUENCE</scope>
    <source>
        <strain evidence="4">ICMP 23753</strain>
    </source>
</reference>
<keyword evidence="2" id="KW-0812">Transmembrane</keyword>
<keyword evidence="2" id="KW-1133">Transmembrane helix</keyword>
<feature type="region of interest" description="Disordered" evidence="1">
    <location>
        <begin position="19"/>
        <end position="46"/>
    </location>
</feature>
<gene>
    <name evidence="4" type="ORF">K3169_02895</name>
</gene>